<gene>
    <name evidence="1" type="ORF">KPL71_018323</name>
</gene>
<proteinExistence type="predicted"/>
<organism evidence="1 2">
    <name type="scientific">Citrus sinensis</name>
    <name type="common">Sweet orange</name>
    <name type="synonym">Citrus aurantium var. sinensis</name>
    <dbReference type="NCBI Taxonomy" id="2711"/>
    <lineage>
        <taxon>Eukaryota</taxon>
        <taxon>Viridiplantae</taxon>
        <taxon>Streptophyta</taxon>
        <taxon>Embryophyta</taxon>
        <taxon>Tracheophyta</taxon>
        <taxon>Spermatophyta</taxon>
        <taxon>Magnoliopsida</taxon>
        <taxon>eudicotyledons</taxon>
        <taxon>Gunneridae</taxon>
        <taxon>Pentapetalae</taxon>
        <taxon>rosids</taxon>
        <taxon>malvids</taxon>
        <taxon>Sapindales</taxon>
        <taxon>Rutaceae</taxon>
        <taxon>Aurantioideae</taxon>
        <taxon>Citrus</taxon>
    </lineage>
</organism>
<evidence type="ECO:0000313" key="2">
    <source>
        <dbReference type="Proteomes" id="UP000829398"/>
    </source>
</evidence>
<reference evidence="2" key="1">
    <citation type="journal article" date="2023" name="Hortic. Res.">
        <title>A chromosome-level phased genome enabling allele-level studies in sweet orange: a case study on citrus Huanglongbing tolerance.</title>
        <authorList>
            <person name="Wu B."/>
            <person name="Yu Q."/>
            <person name="Deng Z."/>
            <person name="Duan Y."/>
            <person name="Luo F."/>
            <person name="Gmitter F. Jr."/>
        </authorList>
    </citation>
    <scope>NUCLEOTIDE SEQUENCE [LARGE SCALE GENOMIC DNA]</scope>
    <source>
        <strain evidence="2">cv. Valencia</strain>
    </source>
</reference>
<protein>
    <submittedName>
        <fullName evidence="1">Ribosomal RNA-processing protein 40</fullName>
    </submittedName>
</protein>
<evidence type="ECO:0000313" key="1">
    <source>
        <dbReference type="EMBL" id="KAH9737074.1"/>
    </source>
</evidence>
<keyword evidence="2" id="KW-1185">Reference proteome</keyword>
<name>A0ACB8JXA0_CITSI</name>
<comment type="caution">
    <text evidence="1">The sequence shown here is derived from an EMBL/GenBank/DDBJ whole genome shotgun (WGS) entry which is preliminary data.</text>
</comment>
<accession>A0ACB8JXA0</accession>
<dbReference type="EMBL" id="CM039175">
    <property type="protein sequence ID" value="KAH9737074.1"/>
    <property type="molecule type" value="Genomic_DNA"/>
</dbReference>
<dbReference type="Proteomes" id="UP000829398">
    <property type="component" value="Chromosome 6"/>
</dbReference>
<sequence>MNLMILSRNQKIKNKNKYRDSTEKGKILKKGKNIGTPLRLSKPNKYWVERSPKKGAYGYVPYVEDTVLGIFVECKADNDYIYIYIYILLYIQKFFVDIKGPTIPILPGLAYEGSSNRNIYKFEPTSDIMLSYEICNPKISFFFGKAAEFGLLKDECDIFGSPILTHLGCTSTQTNMVRMRSLPPSVVVIGNAIVNSESLSAVRQKIMMDKLVQRIK</sequence>